<feature type="binding site" evidence="12">
    <location>
        <position position="50"/>
    </location>
    <ligand>
        <name>FAD</name>
        <dbReference type="ChEBI" id="CHEBI:57692"/>
    </ligand>
</feature>
<dbReference type="RefSeq" id="WP_129692558.1">
    <property type="nucleotide sequence ID" value="NZ_CP033512.2"/>
</dbReference>
<dbReference type="EMBL" id="CP033512">
    <property type="protein sequence ID" value="QHG89360.1"/>
    <property type="molecule type" value="Genomic_DNA"/>
</dbReference>
<evidence type="ECO:0000256" key="7">
    <source>
        <dbReference type="ARBA" id="ARBA00023027"/>
    </source>
</evidence>
<dbReference type="Proteomes" id="UP000464283">
    <property type="component" value="Chromosome"/>
</dbReference>
<keyword evidence="5 12" id="KW-0274">FAD</keyword>
<dbReference type="PIRSF" id="PIRSF000350">
    <property type="entry name" value="Mercury_reductase_MerA"/>
    <property type="match status" value="1"/>
</dbReference>
<feature type="domain" description="Pyridine nucleotide-disulphide oxidoreductase dimerisation" evidence="15">
    <location>
        <begin position="339"/>
        <end position="448"/>
    </location>
</feature>
<keyword evidence="8" id="KW-1015">Disulfide bond</keyword>
<evidence type="ECO:0000256" key="12">
    <source>
        <dbReference type="PIRSR" id="PIRSR000350-3"/>
    </source>
</evidence>
<dbReference type="PRINTS" id="PR00411">
    <property type="entry name" value="PNDRDTASEI"/>
</dbReference>
<dbReference type="GeneID" id="96866636"/>
<dbReference type="InterPro" id="IPR001100">
    <property type="entry name" value="Pyr_nuc-diS_OxRdtase"/>
</dbReference>
<dbReference type="InterPro" id="IPR016156">
    <property type="entry name" value="FAD/NAD-linked_Rdtase_dimer_sf"/>
</dbReference>
<dbReference type="GO" id="GO:0050660">
    <property type="term" value="F:flavin adenine dinucleotide binding"/>
    <property type="evidence" value="ECO:0007669"/>
    <property type="project" value="InterPro"/>
</dbReference>
<feature type="active site" description="Proton acceptor" evidence="11">
    <location>
        <position position="438"/>
    </location>
</feature>
<keyword evidence="6 14" id="KW-0560">Oxidoreductase</keyword>
<dbReference type="Pfam" id="PF02852">
    <property type="entry name" value="Pyr_redox_dim"/>
    <property type="match status" value="1"/>
</dbReference>
<dbReference type="NCBIfam" id="TIGR01350">
    <property type="entry name" value="lipoamide_DH"/>
    <property type="match status" value="1"/>
</dbReference>
<evidence type="ECO:0000256" key="13">
    <source>
        <dbReference type="PIRSR" id="PIRSR000350-4"/>
    </source>
</evidence>
<dbReference type="PROSITE" id="PS00076">
    <property type="entry name" value="PYRIDINE_REDOX_1"/>
    <property type="match status" value="1"/>
</dbReference>
<dbReference type="SUPFAM" id="SSF55424">
    <property type="entry name" value="FAD/NAD-linked reductases, dimerisation (C-terminal) domain"/>
    <property type="match status" value="1"/>
</dbReference>
<feature type="binding site" evidence="12">
    <location>
        <begin position="311"/>
        <end position="314"/>
    </location>
    <ligand>
        <name>FAD</name>
        <dbReference type="ChEBI" id="CHEBI:57692"/>
    </ligand>
</feature>
<dbReference type="GO" id="GO:0006103">
    <property type="term" value="P:2-oxoglutarate metabolic process"/>
    <property type="evidence" value="ECO:0007669"/>
    <property type="project" value="TreeGrafter"/>
</dbReference>
<dbReference type="EC" id="1.8.1.4" evidence="2 14"/>
<dbReference type="KEGG" id="miw:EER00_00370"/>
<reference evidence="18" key="1">
    <citation type="submission" date="2018-11" db="EMBL/GenBank/DDBJ databases">
        <title>The first complete genome sequence of Mycoplasma iowae strain 695.</title>
        <authorList>
            <person name="Ghanem M."/>
            <person name="El-Gazzar M."/>
        </authorList>
    </citation>
    <scope>NUCLEOTIDE SEQUENCE [LARGE SCALE GENOMIC DNA]</scope>
    <source>
        <strain evidence="18">695</strain>
    </source>
</reference>
<keyword evidence="9 14" id="KW-0676">Redox-active center</keyword>
<dbReference type="SUPFAM" id="SSF51905">
    <property type="entry name" value="FAD/NAD(P)-binding domain"/>
    <property type="match status" value="1"/>
</dbReference>
<evidence type="ECO:0000259" key="16">
    <source>
        <dbReference type="Pfam" id="PF07992"/>
    </source>
</evidence>
<evidence type="ECO:0000313" key="17">
    <source>
        <dbReference type="EMBL" id="QHG89360.1"/>
    </source>
</evidence>
<comment type="similarity">
    <text evidence="1 14">Belongs to the class-I pyridine nucleotide-disulfide oxidoreductase family.</text>
</comment>
<dbReference type="AlphaFoldDB" id="A0A6P1LFF3"/>
<evidence type="ECO:0000256" key="4">
    <source>
        <dbReference type="ARBA" id="ARBA00022630"/>
    </source>
</evidence>
<evidence type="ECO:0000256" key="5">
    <source>
        <dbReference type="ARBA" id="ARBA00022827"/>
    </source>
</evidence>
<feature type="binding site" evidence="12">
    <location>
        <position position="267"/>
    </location>
    <ligand>
        <name>NAD(+)</name>
        <dbReference type="ChEBI" id="CHEBI:57540"/>
    </ligand>
</feature>
<comment type="miscellaneous">
    <text evidence="14">The active site is a redox-active disulfide bond.</text>
</comment>
<accession>A0A6P1LFF3</accession>
<evidence type="ECO:0000256" key="1">
    <source>
        <dbReference type="ARBA" id="ARBA00007532"/>
    </source>
</evidence>
<dbReference type="PANTHER" id="PTHR22912">
    <property type="entry name" value="DISULFIDE OXIDOREDUCTASE"/>
    <property type="match status" value="1"/>
</dbReference>
<keyword evidence="12" id="KW-0547">Nucleotide-binding</keyword>
<feature type="binding site" evidence="12">
    <location>
        <position position="305"/>
    </location>
    <ligand>
        <name>NAD(+)</name>
        <dbReference type="ChEBI" id="CHEBI:57540"/>
    </ligand>
</feature>
<dbReference type="PANTHER" id="PTHR22912:SF160">
    <property type="entry name" value="DIHYDROLIPOYL DEHYDROGENASE"/>
    <property type="match status" value="1"/>
</dbReference>
<evidence type="ECO:0000256" key="2">
    <source>
        <dbReference type="ARBA" id="ARBA00012608"/>
    </source>
</evidence>
<evidence type="ECO:0000256" key="11">
    <source>
        <dbReference type="PIRSR" id="PIRSR000350-2"/>
    </source>
</evidence>
<organism evidence="17 18">
    <name type="scientific">Malacoplasma iowae 695</name>
    <dbReference type="NCBI Taxonomy" id="1048830"/>
    <lineage>
        <taxon>Bacteria</taxon>
        <taxon>Bacillati</taxon>
        <taxon>Mycoplasmatota</taxon>
        <taxon>Mycoplasmoidales</taxon>
        <taxon>Mycoplasmoidaceae</taxon>
        <taxon>Malacoplasma</taxon>
    </lineage>
</organism>
<dbReference type="FunFam" id="3.30.390.30:FF:000001">
    <property type="entry name" value="Dihydrolipoyl dehydrogenase"/>
    <property type="match status" value="1"/>
</dbReference>
<proteinExistence type="inferred from homology"/>
<dbReference type="InterPro" id="IPR023753">
    <property type="entry name" value="FAD/NAD-binding_dom"/>
</dbReference>
<comment type="cofactor">
    <cofactor evidence="12 14">
        <name>FAD</name>
        <dbReference type="ChEBI" id="CHEBI:57692"/>
    </cofactor>
    <text evidence="12 14">Binds 1 FAD per subunit.</text>
</comment>
<feature type="disulfide bond" description="Redox-active" evidence="13">
    <location>
        <begin position="41"/>
        <end position="46"/>
    </location>
</feature>
<dbReference type="GO" id="GO:0004148">
    <property type="term" value="F:dihydrolipoyl dehydrogenase (NADH) activity"/>
    <property type="evidence" value="ECO:0007669"/>
    <property type="project" value="UniProtKB-EC"/>
</dbReference>
<evidence type="ECO:0000256" key="8">
    <source>
        <dbReference type="ARBA" id="ARBA00023157"/>
    </source>
</evidence>
<evidence type="ECO:0000256" key="10">
    <source>
        <dbReference type="ARBA" id="ARBA00049187"/>
    </source>
</evidence>
<dbReference type="InterPro" id="IPR004099">
    <property type="entry name" value="Pyr_nucl-diS_OxRdtase_dimer"/>
</dbReference>
<evidence type="ECO:0000256" key="3">
    <source>
        <dbReference type="ARBA" id="ARBA00016961"/>
    </source>
</evidence>
<gene>
    <name evidence="17" type="primary">lpdA</name>
    <name evidence="17" type="ORF">EER00_00370</name>
</gene>
<dbReference type="PRINTS" id="PR00368">
    <property type="entry name" value="FADPNR"/>
</dbReference>
<feature type="domain" description="FAD/NAD(P)-binding" evidence="16">
    <location>
        <begin position="4"/>
        <end position="320"/>
    </location>
</feature>
<keyword evidence="4 14" id="KW-0285">Flavoprotein</keyword>
<evidence type="ECO:0000256" key="14">
    <source>
        <dbReference type="RuleBase" id="RU003692"/>
    </source>
</evidence>
<dbReference type="Gene3D" id="3.50.50.60">
    <property type="entry name" value="FAD/NAD(P)-binding domain"/>
    <property type="match status" value="2"/>
</dbReference>
<dbReference type="Pfam" id="PF07992">
    <property type="entry name" value="Pyr_redox_2"/>
    <property type="match status" value="1"/>
</dbReference>
<protein>
    <recommendedName>
        <fullName evidence="3 14">Dihydrolipoyl dehydrogenase</fullName>
        <ecNumber evidence="2 14">1.8.1.4</ecNumber>
    </recommendedName>
</protein>
<feature type="binding site" evidence="12">
    <location>
        <begin position="140"/>
        <end position="142"/>
    </location>
    <ligand>
        <name>FAD</name>
        <dbReference type="ChEBI" id="CHEBI:57692"/>
    </ligand>
</feature>
<dbReference type="InterPro" id="IPR006258">
    <property type="entry name" value="Lipoamide_DH"/>
</dbReference>
<evidence type="ECO:0000256" key="6">
    <source>
        <dbReference type="ARBA" id="ARBA00023002"/>
    </source>
</evidence>
<keyword evidence="7 12" id="KW-0520">NAD</keyword>
<dbReference type="InterPro" id="IPR050151">
    <property type="entry name" value="Class-I_Pyr_Nuc-Dis_Oxidored"/>
</dbReference>
<dbReference type="InterPro" id="IPR036188">
    <property type="entry name" value="FAD/NAD-bd_sf"/>
</dbReference>
<sequence>MKKYDLIVIGSGPGGYIAAEYASKQGLSTMIVEKENFGGVCLNKGCIPTKTLLRSSKINEYIKHAIEFGVDGINLENISLNWEKIQSRKNSVISKFQMGIGGLMKMAKVDVVMGNADIVDDHTILVNGEQYSFDKLILATGSEPRKLNLPGFELGYQTKKIMTSDEALNLTSIPKKFTVIGGGVIGVEFALLYAELGSQVTILQGVDRILEVLDKDISNEITKLLLDKGIKIITDIKVLEYSDNKIVYEKDGSRQYDEADVTLVSVGRVPNVELANKLNLNIERGFIVTDEHMVTSKPHVYAIGDCTSRIMLAHTAHKNAMVAVDTILGKQNKYVPLKVPSCIYTHPEVASIGYTEEELIDKNIPYYKVKTPMSHIGKALADGSYNFGFIKLMVDKKTGEILGCHIIASTASDIIAEIALAMETESTVYELANTVHPHPTVSEAIWESAKKLLMENFKDKKWF</sequence>
<name>A0A6P1LFF3_MALIO</name>
<dbReference type="Gene3D" id="3.30.390.30">
    <property type="match status" value="1"/>
</dbReference>
<evidence type="ECO:0000313" key="18">
    <source>
        <dbReference type="Proteomes" id="UP000464283"/>
    </source>
</evidence>
<evidence type="ECO:0000259" key="15">
    <source>
        <dbReference type="Pfam" id="PF02852"/>
    </source>
</evidence>
<dbReference type="InterPro" id="IPR012999">
    <property type="entry name" value="Pyr_OxRdtase_I_AS"/>
</dbReference>
<feature type="binding site" evidence="12">
    <location>
        <begin position="181"/>
        <end position="188"/>
    </location>
    <ligand>
        <name>NAD(+)</name>
        <dbReference type="ChEBI" id="CHEBI:57540"/>
    </ligand>
</feature>
<comment type="catalytic activity">
    <reaction evidence="10 14">
        <text>N(6)-[(R)-dihydrolipoyl]-L-lysyl-[protein] + NAD(+) = N(6)-[(R)-lipoyl]-L-lysyl-[protein] + NADH + H(+)</text>
        <dbReference type="Rhea" id="RHEA:15045"/>
        <dbReference type="Rhea" id="RHEA-COMP:10474"/>
        <dbReference type="Rhea" id="RHEA-COMP:10475"/>
        <dbReference type="ChEBI" id="CHEBI:15378"/>
        <dbReference type="ChEBI" id="CHEBI:57540"/>
        <dbReference type="ChEBI" id="CHEBI:57945"/>
        <dbReference type="ChEBI" id="CHEBI:83099"/>
        <dbReference type="ChEBI" id="CHEBI:83100"/>
        <dbReference type="EC" id="1.8.1.4"/>
    </reaction>
</comment>
<evidence type="ECO:0000256" key="9">
    <source>
        <dbReference type="ARBA" id="ARBA00023284"/>
    </source>
</evidence>